<evidence type="ECO:0000259" key="3">
    <source>
        <dbReference type="Pfam" id="PF21277"/>
    </source>
</evidence>
<organism evidence="4 5">
    <name type="scientific">Snodgrassella alvi</name>
    <dbReference type="NCBI Taxonomy" id="1196083"/>
    <lineage>
        <taxon>Bacteria</taxon>
        <taxon>Pseudomonadati</taxon>
        <taxon>Pseudomonadota</taxon>
        <taxon>Betaproteobacteria</taxon>
        <taxon>Neisseriales</taxon>
        <taxon>Neisseriaceae</taxon>
        <taxon>Snodgrassella</taxon>
    </lineage>
</organism>
<name>A0A2N9XLF0_9NEIS</name>
<dbReference type="AlphaFoldDB" id="A0A2N9XLF0"/>
<protein>
    <recommendedName>
        <fullName evidence="3">Type VI secretion system spike protein VgrG3-like C-terminal domain-containing protein</fullName>
    </recommendedName>
</protein>
<reference evidence="4 5" key="1">
    <citation type="journal article" date="2017" name="MBio">
        <title>Type VI secretion-mediated competition in the bee gut microbiome.</title>
        <authorList>
            <person name="Steele M.I."/>
            <person name="Kwong W.K."/>
            <person name="Powell J.E."/>
            <person name="Whiteley M."/>
            <person name="Moran N.A."/>
        </authorList>
    </citation>
    <scope>NUCLEOTIDE SEQUENCE [LARGE SCALE GENOMIC DNA]</scope>
    <source>
        <strain evidence="4 5">Ruf1-X</strain>
    </source>
</reference>
<evidence type="ECO:0000313" key="4">
    <source>
        <dbReference type="EMBL" id="PIT49155.1"/>
    </source>
</evidence>
<feature type="domain" description="Type VI secretion system spike protein VgrG3-like C-terminal" evidence="3">
    <location>
        <begin position="523"/>
        <end position="698"/>
    </location>
</feature>
<evidence type="ECO:0000256" key="1">
    <source>
        <dbReference type="SAM" id="MobiDB-lite"/>
    </source>
</evidence>
<dbReference type="Proteomes" id="UP000229970">
    <property type="component" value="Unassembled WGS sequence"/>
</dbReference>
<evidence type="ECO:0000313" key="5">
    <source>
        <dbReference type="Proteomes" id="UP000229970"/>
    </source>
</evidence>
<feature type="transmembrane region" description="Helical" evidence="2">
    <location>
        <begin position="265"/>
        <end position="285"/>
    </location>
</feature>
<dbReference type="Pfam" id="PF21277">
    <property type="entry name" value="T6SS_VgrG3-like_C"/>
    <property type="match status" value="1"/>
</dbReference>
<dbReference type="RefSeq" id="WP_100138862.1">
    <property type="nucleotide sequence ID" value="NZ_MEIP01000011.1"/>
</dbReference>
<comment type="caution">
    <text evidence="4">The sequence shown here is derived from an EMBL/GenBank/DDBJ whole genome shotgun (WGS) entry which is preliminary data.</text>
</comment>
<dbReference type="InterPro" id="IPR049073">
    <property type="entry name" value="T6SS_VgrG3-like_C"/>
</dbReference>
<sequence>MATNVVEQMLIELGFADSKFASEAEKAIKKNKELEKSLTDTEKASKKSEKANDELAKKQHNAIEQTAKFGEAIAKVTKELTGFFAIIIGSTGLFKLANDAARANMEVSKLSGQLGMNTRSITDWRSAAGAFGGSAEGMTASLTGIKQAMNGLVMFGDASMLPYFNALGVNVVDNAGKVRQLDDVMLDLADAFQKMPRDQAYTIGKKMGFDDGTINALVSGRKELQEILAIQKQMYHSDEKAIARSKELTKQQAILNAHWQSMKQMIGDALTPILISLIKVVNGFFEFLQKHEKVITTVFKVAAVVIGMLLIPTLLSAGRALLGFIAPFTPLIRIFGLLGAAISPVTLAITALGAAFVLLYDDYKTWVDGGKSLFNWSSFVDGIKDSKLLVESLRESFIKLGVAVRDSISDSAIELIAKATGEDKEDIAGFIGESAYKLTHGGKDYYEQNGIEKPVDANLPVKTRGTNKAQAAPQTAAQKAPQATPQAAENATAAKREANVANKSQSAAKPVAKSTNTSTAIQLGALSAKYEGKVGSANRDNKGWAYGKYQFNDVTGGLALFFKANPEYAKKFSGLKPGTNAFNQKWRELAKNERDSFEKAQDKAAELKFYKPNQMFAKNLGYKLDDNGVREAIFSAAINHGGVKKILSSAAKNEKFAQMSAQEQINALYNARADYVKHTKIAGGDKVKNALYKRYAAERQTALTMSKQGMLSNGAQQALNMVSQSQKMQTSSGVITNNDNRKEVSVTIQKVEVKTASNTVSGNAVAAIKGVNNYLHNQLGVSMT</sequence>
<keyword evidence="2" id="KW-0812">Transmembrane</keyword>
<dbReference type="EMBL" id="MEIP01000011">
    <property type="protein sequence ID" value="PIT49155.1"/>
    <property type="molecule type" value="Genomic_DNA"/>
</dbReference>
<feature type="region of interest" description="Disordered" evidence="1">
    <location>
        <begin position="31"/>
        <end position="56"/>
    </location>
</feature>
<feature type="compositionally biased region" description="Polar residues" evidence="1">
    <location>
        <begin position="501"/>
        <end position="514"/>
    </location>
</feature>
<feature type="transmembrane region" description="Helical" evidence="2">
    <location>
        <begin position="334"/>
        <end position="360"/>
    </location>
</feature>
<keyword evidence="2" id="KW-0472">Membrane</keyword>
<proteinExistence type="predicted"/>
<keyword evidence="2" id="KW-1133">Transmembrane helix</keyword>
<feature type="region of interest" description="Disordered" evidence="1">
    <location>
        <begin position="465"/>
        <end position="514"/>
    </location>
</feature>
<accession>A0A2N9XLF0</accession>
<feature type="compositionally biased region" description="Low complexity" evidence="1">
    <location>
        <begin position="468"/>
        <end position="493"/>
    </location>
</feature>
<evidence type="ECO:0000256" key="2">
    <source>
        <dbReference type="SAM" id="Phobius"/>
    </source>
</evidence>
<gene>
    <name evidence="4" type="ORF">BHC46_02645</name>
</gene>
<feature type="transmembrane region" description="Helical" evidence="2">
    <location>
        <begin position="297"/>
        <end position="322"/>
    </location>
</feature>